<dbReference type="STRING" id="888061.AXF15_04920"/>
<sequence>MTRLHEQTAFIRLEPLTPIHIGTGETMDPLSYIMKEEGGNPFLYSVDVPSWVEAHPDPAGLAELFSTKPLPEIRAHLAKELAPLVEVYGGAPVRVASREIYEKYDRELASRDSANQLLIDPALKNPLTGALLVPGSSIKGAIRTAVIDWLDRNWKVNLKEAMNRDPRQGYGRALEELLGKVSENAFRNLKVGDFPAALGESVIVTAKEVRRRYNPNKQGTPKNPCEATLSLSMSGQSPALYGKIAVGAHDAGSRDTALTVSMRGREKAWTLRELMELCNEFYRERYSTERGAFYLQQHLDRSLAALKPVDAVMAEPGPDAMILRLGHYSHVECMTVTNNQPQTRRLKDGSFMPSGTTRTLADGIHPFGWARLSIVSAGEYAEACARREEHDTAFLAERVRRRHVRLEEREAETRKRAEREQAERERQEAEAQRQEELAAMTPEERLISAVESGGNENQAVELYGKLDGLDEPLRRKSAQALRAFWEKAGKWEKKKCTDKQWVKVQKVRGILGDG</sequence>
<keyword evidence="5" id="KW-0051">Antiviral defense</keyword>
<evidence type="ECO:0000256" key="3">
    <source>
        <dbReference type="ARBA" id="ARBA00016113"/>
    </source>
</evidence>
<dbReference type="InterPro" id="IPR005537">
    <property type="entry name" value="RAMP_III_fam"/>
</dbReference>
<reference evidence="10" key="1">
    <citation type="submission" date="2016-02" db="EMBL/GenBank/DDBJ databases">
        <authorList>
            <person name="Holder M.E."/>
            <person name="Ajami N.J."/>
            <person name="Petrosino J.F."/>
        </authorList>
    </citation>
    <scope>NUCLEOTIDE SEQUENCE [LARGE SCALE GENOMIC DNA]</scope>
    <source>
        <strain evidence="10">DSM 12838</strain>
    </source>
</reference>
<comment type="similarity">
    <text evidence="2">Belongs to the CRISPR-associated Csm5 family.</text>
</comment>
<gene>
    <name evidence="9" type="ORF">AXF15_04920</name>
</gene>
<evidence type="ECO:0000256" key="1">
    <source>
        <dbReference type="ARBA" id="ARBA00003088"/>
    </source>
</evidence>
<evidence type="ECO:0000313" key="10">
    <source>
        <dbReference type="Proteomes" id="UP000063964"/>
    </source>
</evidence>
<comment type="function">
    <text evidence="1">This subunit might be involved in maturation of a crRNA intermediate to its mature form.</text>
</comment>
<dbReference type="GO" id="GO:0051607">
    <property type="term" value="P:defense response to virus"/>
    <property type="evidence" value="ECO:0007669"/>
    <property type="project" value="UniProtKB-KW"/>
</dbReference>
<evidence type="ECO:0000256" key="4">
    <source>
        <dbReference type="ARBA" id="ARBA00022884"/>
    </source>
</evidence>
<dbReference type="Pfam" id="PF03787">
    <property type="entry name" value="RAMPs"/>
    <property type="match status" value="1"/>
</dbReference>
<organism evidence="9 10">
    <name type="scientific">Desulfomicrobium orale DSM 12838</name>
    <dbReference type="NCBI Taxonomy" id="888061"/>
    <lineage>
        <taxon>Bacteria</taxon>
        <taxon>Pseudomonadati</taxon>
        <taxon>Thermodesulfobacteriota</taxon>
        <taxon>Desulfovibrionia</taxon>
        <taxon>Desulfovibrionales</taxon>
        <taxon>Desulfomicrobiaceae</taxon>
        <taxon>Desulfomicrobium</taxon>
    </lineage>
</organism>
<dbReference type="PANTHER" id="PTHR38007">
    <property type="entry name" value="CRISPR SYSTEM CMS PROTEIN CSM5"/>
    <property type="match status" value="1"/>
</dbReference>
<dbReference type="EMBL" id="CP014230">
    <property type="protein sequence ID" value="AMD92518.1"/>
    <property type="molecule type" value="Genomic_DNA"/>
</dbReference>
<evidence type="ECO:0000256" key="2">
    <source>
        <dbReference type="ARBA" id="ARBA00006680"/>
    </source>
</evidence>
<keyword evidence="4" id="KW-0694">RNA-binding</keyword>
<dbReference type="InterPro" id="IPR010173">
    <property type="entry name" value="CRISPR-assoc_Csm5"/>
</dbReference>
<dbReference type="RefSeq" id="WP_066604095.1">
    <property type="nucleotide sequence ID" value="NZ_CP014230.1"/>
</dbReference>
<feature type="domain" description="CRISPR type III-associated protein" evidence="8">
    <location>
        <begin position="13"/>
        <end position="200"/>
    </location>
</feature>
<evidence type="ECO:0000256" key="6">
    <source>
        <dbReference type="ARBA" id="ARBA00031720"/>
    </source>
</evidence>
<dbReference type="Proteomes" id="UP000063964">
    <property type="component" value="Chromosome"/>
</dbReference>
<feature type="region of interest" description="Disordered" evidence="7">
    <location>
        <begin position="408"/>
        <end position="442"/>
    </location>
</feature>
<evidence type="ECO:0000313" key="9">
    <source>
        <dbReference type="EMBL" id="AMD92518.1"/>
    </source>
</evidence>
<name>A0A0X8JQ79_9BACT</name>
<accession>A0A0X8JQ79</accession>
<keyword evidence="10" id="KW-1185">Reference proteome</keyword>
<evidence type="ECO:0000256" key="7">
    <source>
        <dbReference type="SAM" id="MobiDB-lite"/>
    </source>
</evidence>
<proteinExistence type="inferred from homology"/>
<evidence type="ECO:0000256" key="5">
    <source>
        <dbReference type="ARBA" id="ARBA00023118"/>
    </source>
</evidence>
<dbReference type="PANTHER" id="PTHR38007:SF1">
    <property type="entry name" value="CRISPR SYSTEM CMS PROTEIN CSM5"/>
    <property type="match status" value="1"/>
</dbReference>
<dbReference type="GO" id="GO:0003723">
    <property type="term" value="F:RNA binding"/>
    <property type="evidence" value="ECO:0007669"/>
    <property type="project" value="UniProtKB-KW"/>
</dbReference>
<evidence type="ECO:0000259" key="8">
    <source>
        <dbReference type="Pfam" id="PF03787"/>
    </source>
</evidence>
<protein>
    <recommendedName>
        <fullName evidence="3">CRISPR system Cms protein Csm5</fullName>
    </recommendedName>
    <alternativeName>
        <fullName evidence="6">CRISPR type III A-associated protein Csm5</fullName>
    </alternativeName>
</protein>
<dbReference type="AlphaFoldDB" id="A0A0X8JQ79"/>
<dbReference type="OrthoDB" id="24360at2"/>
<dbReference type="KEGG" id="doa:AXF15_04920"/>